<dbReference type="EMBL" id="BTSX01000001">
    <property type="protein sequence ID" value="GMS78834.1"/>
    <property type="molecule type" value="Genomic_DNA"/>
</dbReference>
<keyword evidence="1" id="KW-0732">Signal</keyword>
<keyword evidence="3" id="KW-1185">Reference proteome</keyword>
<comment type="caution">
    <text evidence="2">The sequence shown here is derived from an EMBL/GenBank/DDBJ whole genome shotgun (WGS) entry which is preliminary data.</text>
</comment>
<sequence length="128" mass="13912">LSIIEMFSRTVVSLAIFSASVYGVKQCLMYSDGIKEDVHNCITNSSSPLASHGCYYAFNFANSTTLALETQGMCGTGVCTSGKDDCTVTTTTQRNGGRTTSMLCCCYIEKCNPKKRAEALRDQMSKKN</sequence>
<reference evidence="2" key="1">
    <citation type="submission" date="2023-10" db="EMBL/GenBank/DDBJ databases">
        <title>Genome assembly of Pristionchus species.</title>
        <authorList>
            <person name="Yoshida K."/>
            <person name="Sommer R.J."/>
        </authorList>
    </citation>
    <scope>NUCLEOTIDE SEQUENCE</scope>
    <source>
        <strain evidence="2">RS0144</strain>
    </source>
</reference>
<evidence type="ECO:0008006" key="4">
    <source>
        <dbReference type="Google" id="ProtNLM"/>
    </source>
</evidence>
<feature type="non-terminal residue" evidence="2">
    <location>
        <position position="1"/>
    </location>
</feature>
<name>A0AAV5SFL5_9BILA</name>
<gene>
    <name evidence="2" type="ORF">PENTCL1PPCAC_1009</name>
</gene>
<feature type="chain" id="PRO_5043966509" description="Activin types I and II receptor domain-containing protein" evidence="1">
    <location>
        <begin position="24"/>
        <end position="128"/>
    </location>
</feature>
<evidence type="ECO:0000313" key="3">
    <source>
        <dbReference type="Proteomes" id="UP001432027"/>
    </source>
</evidence>
<protein>
    <recommendedName>
        <fullName evidence="4">Activin types I and II receptor domain-containing protein</fullName>
    </recommendedName>
</protein>
<evidence type="ECO:0000313" key="2">
    <source>
        <dbReference type="EMBL" id="GMS78834.1"/>
    </source>
</evidence>
<evidence type="ECO:0000256" key="1">
    <source>
        <dbReference type="SAM" id="SignalP"/>
    </source>
</evidence>
<feature type="signal peptide" evidence="1">
    <location>
        <begin position="1"/>
        <end position="23"/>
    </location>
</feature>
<accession>A0AAV5SFL5</accession>
<proteinExistence type="predicted"/>
<organism evidence="2 3">
    <name type="scientific">Pristionchus entomophagus</name>
    <dbReference type="NCBI Taxonomy" id="358040"/>
    <lineage>
        <taxon>Eukaryota</taxon>
        <taxon>Metazoa</taxon>
        <taxon>Ecdysozoa</taxon>
        <taxon>Nematoda</taxon>
        <taxon>Chromadorea</taxon>
        <taxon>Rhabditida</taxon>
        <taxon>Rhabditina</taxon>
        <taxon>Diplogasteromorpha</taxon>
        <taxon>Diplogasteroidea</taxon>
        <taxon>Neodiplogasteridae</taxon>
        <taxon>Pristionchus</taxon>
    </lineage>
</organism>
<dbReference type="Proteomes" id="UP001432027">
    <property type="component" value="Unassembled WGS sequence"/>
</dbReference>
<dbReference type="AlphaFoldDB" id="A0AAV5SFL5"/>